<evidence type="ECO:0000313" key="2">
    <source>
        <dbReference type="EMBL" id="TMW83074.1"/>
    </source>
</evidence>
<dbReference type="Gene3D" id="1.10.340.70">
    <property type="match status" value="1"/>
</dbReference>
<reference evidence="2" key="1">
    <citation type="submission" date="2019-05" db="EMBL/GenBank/DDBJ databases">
        <title>The de novo reference genome and transcriptome assemblies of the wild tomato species Solanum chilense.</title>
        <authorList>
            <person name="Stam R."/>
            <person name="Nosenko T."/>
            <person name="Hoerger A.C."/>
            <person name="Stephan W."/>
            <person name="Seidel M.A."/>
            <person name="Kuhn J.M.M."/>
            <person name="Haberer G."/>
            <person name="Tellier A."/>
        </authorList>
    </citation>
    <scope>NUCLEOTIDE SEQUENCE</scope>
    <source>
        <tissue evidence="2">Mature leaves</tissue>
    </source>
</reference>
<comment type="caution">
    <text evidence="2">The sequence shown here is derived from an EMBL/GenBank/DDBJ whole genome shotgun (WGS) entry which is preliminary data.</text>
</comment>
<dbReference type="InterPro" id="IPR041588">
    <property type="entry name" value="Integrase_H2C2"/>
</dbReference>
<sequence>MAKTYGKSVCERQGMTKDLCQLVNLGVHLLESQDEGVIVQNAAESSLVVEVKEKQYTDPILLQLKENVLHGMTKAFELKKDGVLRCQNRLCVPNIDELRKRIMMEAHNSRYFVHPGSTKMYHDLKEMYKWGDMKKNIAAFVAKCPNCQ</sequence>
<accession>A0A6N2ANJ2</accession>
<dbReference type="Pfam" id="PF17921">
    <property type="entry name" value="Integrase_H2C2"/>
    <property type="match status" value="1"/>
</dbReference>
<feature type="domain" description="Integrase zinc-binding" evidence="1">
    <location>
        <begin position="97"/>
        <end position="148"/>
    </location>
</feature>
<dbReference type="AlphaFoldDB" id="A0A6N2ANJ2"/>
<gene>
    <name evidence="2" type="ORF">EJD97_003067</name>
</gene>
<organism evidence="2">
    <name type="scientific">Solanum chilense</name>
    <name type="common">Tomato</name>
    <name type="synonym">Lycopersicon chilense</name>
    <dbReference type="NCBI Taxonomy" id="4083"/>
    <lineage>
        <taxon>Eukaryota</taxon>
        <taxon>Viridiplantae</taxon>
        <taxon>Streptophyta</taxon>
        <taxon>Embryophyta</taxon>
        <taxon>Tracheophyta</taxon>
        <taxon>Spermatophyta</taxon>
        <taxon>Magnoliopsida</taxon>
        <taxon>eudicotyledons</taxon>
        <taxon>Gunneridae</taxon>
        <taxon>Pentapetalae</taxon>
        <taxon>asterids</taxon>
        <taxon>lamiids</taxon>
        <taxon>Solanales</taxon>
        <taxon>Solanaceae</taxon>
        <taxon>Solanoideae</taxon>
        <taxon>Solaneae</taxon>
        <taxon>Solanum</taxon>
        <taxon>Solanum subgen. Lycopersicon</taxon>
    </lineage>
</organism>
<protein>
    <recommendedName>
        <fullName evidence="1">Integrase zinc-binding domain-containing protein</fullName>
    </recommendedName>
</protein>
<name>A0A6N2ANJ2_SOLCI</name>
<evidence type="ECO:0000259" key="1">
    <source>
        <dbReference type="Pfam" id="PF17921"/>
    </source>
</evidence>
<proteinExistence type="predicted"/>
<dbReference type="EMBL" id="RXGB01014061">
    <property type="protein sequence ID" value="TMW83074.1"/>
    <property type="molecule type" value="Genomic_DNA"/>
</dbReference>